<gene>
    <name evidence="6" type="ORF">WMO43_09550</name>
</gene>
<feature type="chain" id="PRO_5047339853" evidence="3">
    <location>
        <begin position="25"/>
        <end position="549"/>
    </location>
</feature>
<evidence type="ECO:0000313" key="6">
    <source>
        <dbReference type="EMBL" id="MEQ2558111.1"/>
    </source>
</evidence>
<dbReference type="InterPro" id="IPR048389">
    <property type="entry name" value="YciQ-like_C"/>
</dbReference>
<dbReference type="EMBL" id="JBBMEX010000009">
    <property type="protein sequence ID" value="MEQ2558111.1"/>
    <property type="molecule type" value="Genomic_DNA"/>
</dbReference>
<evidence type="ECO:0000256" key="1">
    <source>
        <dbReference type="SAM" id="MobiDB-lite"/>
    </source>
</evidence>
<accession>A0ABV1HEG3</accession>
<keyword evidence="2" id="KW-1133">Transmembrane helix</keyword>
<dbReference type="RefSeq" id="WP_353531006.1">
    <property type="nucleotide sequence ID" value="NZ_JBBMEX010000009.1"/>
</dbReference>
<dbReference type="Pfam" id="PF09972">
    <property type="entry name" value="DUF2207"/>
    <property type="match status" value="1"/>
</dbReference>
<dbReference type="InterPro" id="IPR018702">
    <property type="entry name" value="DUF2207"/>
</dbReference>
<feature type="transmembrane region" description="Helical" evidence="2">
    <location>
        <begin position="253"/>
        <end position="274"/>
    </location>
</feature>
<evidence type="ECO:0000259" key="4">
    <source>
        <dbReference type="Pfam" id="PF09972"/>
    </source>
</evidence>
<feature type="region of interest" description="Disordered" evidence="1">
    <location>
        <begin position="514"/>
        <end position="549"/>
    </location>
</feature>
<proteinExistence type="predicted"/>
<sequence length="549" mass="61060">MKWIKKLLLVAPLMLLLISGTAYAKNNVSEIDISVTVRDDGSAYVVQNWQGTFEEGTENYIPIATKDIGISDLKVSDEKGEYTFVDDWDIDADFDAKKRKCGINKTDDGVELCFGITDYGEKKYAIEYVVTDFIKSYSDYDGTNFMFINPQMSTFPTDGKVSIRLENGTALDENNAGIWAFGYEGEVQFQQGSIVAYTTSALEDDNDMIVMFRLDKGILSPTKSVSKSFEEVKDTAFEGSDYGDEEGGLLETIIGFVVLIGIVVVVVWLIRSVVKRKKAIKAFYEQANYYREVPNGGEIRVSHFLAQTFDVAKEESLLIGALILSMINKGCIEPQTEESIGAFGKSKKSVNLKLIKKPDTDIEKKLYKVLVKAAGEDGILQEKELEKYAYKHPKSVSNLLENALDDGREIFAENKGFTGHSGRKISDLTAKGKEELAEVMGLKKYLEDFSLISEREISETIIWQDYMVYATLFGIADKVIKQFEKVYPDRVPEFENYNRNVIIAHSYCHSMHRSAERAMQEERTSGQGGFASIGGGGGFSGGGTGGGSR</sequence>
<feature type="domain" description="DUF2207" evidence="4">
    <location>
        <begin position="28"/>
        <end position="203"/>
    </location>
</feature>
<protein>
    <submittedName>
        <fullName evidence="6">DUF2207 domain-containing protein</fullName>
    </submittedName>
</protein>
<evidence type="ECO:0000256" key="3">
    <source>
        <dbReference type="SAM" id="SignalP"/>
    </source>
</evidence>
<evidence type="ECO:0000256" key="2">
    <source>
        <dbReference type="SAM" id="Phobius"/>
    </source>
</evidence>
<keyword evidence="2" id="KW-0812">Transmembrane</keyword>
<name>A0ABV1HEG3_9FIRM</name>
<keyword evidence="3" id="KW-0732">Signal</keyword>
<reference evidence="6 7" key="1">
    <citation type="submission" date="2024-03" db="EMBL/GenBank/DDBJ databases">
        <title>Human intestinal bacterial collection.</title>
        <authorList>
            <person name="Pauvert C."/>
            <person name="Hitch T.C.A."/>
            <person name="Clavel T."/>
        </authorList>
    </citation>
    <scope>NUCLEOTIDE SEQUENCE [LARGE SCALE GENOMIC DNA]</scope>
    <source>
        <strain evidence="6 7">CLA-AA-H185</strain>
    </source>
</reference>
<evidence type="ECO:0000259" key="5">
    <source>
        <dbReference type="Pfam" id="PF20990"/>
    </source>
</evidence>
<dbReference type="Pfam" id="PF20990">
    <property type="entry name" value="DUF2207_C"/>
    <property type="match status" value="1"/>
</dbReference>
<organism evidence="6 7">
    <name type="scientific">Maccoyibacter intestinihominis</name>
    <dbReference type="NCBI Taxonomy" id="3133499"/>
    <lineage>
        <taxon>Bacteria</taxon>
        <taxon>Bacillati</taxon>
        <taxon>Bacillota</taxon>
        <taxon>Clostridia</taxon>
        <taxon>Lachnospirales</taxon>
        <taxon>Lachnospiraceae</taxon>
        <taxon>Maccoyibacter</taxon>
    </lineage>
</organism>
<comment type="caution">
    <text evidence="6">The sequence shown here is derived from an EMBL/GenBank/DDBJ whole genome shotgun (WGS) entry which is preliminary data.</text>
</comment>
<keyword evidence="7" id="KW-1185">Reference proteome</keyword>
<feature type="compositionally biased region" description="Gly residues" evidence="1">
    <location>
        <begin position="526"/>
        <end position="549"/>
    </location>
</feature>
<evidence type="ECO:0000313" key="7">
    <source>
        <dbReference type="Proteomes" id="UP001454489"/>
    </source>
</evidence>
<dbReference type="Proteomes" id="UP001454489">
    <property type="component" value="Unassembled WGS sequence"/>
</dbReference>
<feature type="domain" description="Predicted membrane protein YciQ-like C-terminal" evidence="5">
    <location>
        <begin position="424"/>
        <end position="483"/>
    </location>
</feature>
<feature type="signal peptide" evidence="3">
    <location>
        <begin position="1"/>
        <end position="24"/>
    </location>
</feature>
<feature type="compositionally biased region" description="Basic and acidic residues" evidence="1">
    <location>
        <begin position="514"/>
        <end position="524"/>
    </location>
</feature>
<keyword evidence="2" id="KW-0472">Membrane</keyword>